<name>A0ABW2Q2C6_9BACL</name>
<dbReference type="PIRSF" id="PIRSF000099">
    <property type="entry name" value="Histidinol_dh"/>
    <property type="match status" value="1"/>
</dbReference>
<dbReference type="PANTHER" id="PTHR21256:SF14">
    <property type="entry name" value="HISTIDINOL DEHYDROGENASE"/>
    <property type="match status" value="1"/>
</dbReference>
<keyword evidence="4" id="KW-0862">Zinc</keyword>
<evidence type="ECO:0000256" key="3">
    <source>
        <dbReference type="ARBA" id="ARBA00022723"/>
    </source>
</evidence>
<comment type="similarity">
    <text evidence="2 6 7">Belongs to the histidinol dehydrogenase family.</text>
</comment>
<keyword evidence="9" id="KW-1185">Reference proteome</keyword>
<dbReference type="CDD" id="cd06572">
    <property type="entry name" value="Histidinol_dh"/>
    <property type="match status" value="1"/>
</dbReference>
<proteinExistence type="inferred from homology"/>
<dbReference type="PROSITE" id="PS00611">
    <property type="entry name" value="HISOL_DEHYDROGENASE"/>
    <property type="match status" value="1"/>
</dbReference>
<evidence type="ECO:0000313" key="9">
    <source>
        <dbReference type="Proteomes" id="UP001596505"/>
    </source>
</evidence>
<dbReference type="Gene3D" id="1.20.5.1300">
    <property type="match status" value="1"/>
</dbReference>
<dbReference type="PRINTS" id="PR00083">
    <property type="entry name" value="HOLDHDRGNASE"/>
</dbReference>
<reference evidence="9" key="1">
    <citation type="journal article" date="2019" name="Int. J. Syst. Evol. Microbiol.">
        <title>The Global Catalogue of Microorganisms (GCM) 10K type strain sequencing project: providing services to taxonomists for standard genome sequencing and annotation.</title>
        <authorList>
            <consortium name="The Broad Institute Genomics Platform"/>
            <consortium name="The Broad Institute Genome Sequencing Center for Infectious Disease"/>
            <person name="Wu L."/>
            <person name="Ma J."/>
        </authorList>
    </citation>
    <scope>NUCLEOTIDE SEQUENCE [LARGE SCALE GENOMIC DNA]</scope>
    <source>
        <strain evidence="9">CGMCC 1.16305</strain>
    </source>
</reference>
<dbReference type="RefSeq" id="WP_380966147.1">
    <property type="nucleotide sequence ID" value="NZ_JBHTCO010000014.1"/>
</dbReference>
<dbReference type="GO" id="GO:0004399">
    <property type="term" value="F:histidinol dehydrogenase activity"/>
    <property type="evidence" value="ECO:0007669"/>
    <property type="project" value="UniProtKB-EC"/>
</dbReference>
<dbReference type="InterPro" id="IPR022695">
    <property type="entry name" value="Histidinol_DH_monofunct"/>
</dbReference>
<evidence type="ECO:0000256" key="6">
    <source>
        <dbReference type="PIRNR" id="PIRNR000099"/>
    </source>
</evidence>
<comment type="caution">
    <text evidence="8">The sequence shown here is derived from an EMBL/GenBank/DDBJ whole genome shotgun (WGS) entry which is preliminary data.</text>
</comment>
<keyword evidence="5 6" id="KW-0560">Oxidoreductase</keyword>
<dbReference type="SUPFAM" id="SSF53720">
    <property type="entry name" value="ALDH-like"/>
    <property type="match status" value="1"/>
</dbReference>
<dbReference type="InterPro" id="IPR012131">
    <property type="entry name" value="Hstdl_DH"/>
</dbReference>
<evidence type="ECO:0000256" key="5">
    <source>
        <dbReference type="ARBA" id="ARBA00023002"/>
    </source>
</evidence>
<dbReference type="Gene3D" id="3.40.50.1980">
    <property type="entry name" value="Nitrogenase molybdenum iron protein domain"/>
    <property type="match status" value="2"/>
</dbReference>
<comment type="cofactor">
    <cofactor evidence="1">
        <name>Zn(2+)</name>
        <dbReference type="ChEBI" id="CHEBI:29105"/>
    </cofactor>
</comment>
<dbReference type="EC" id="1.1.1.23" evidence="8"/>
<evidence type="ECO:0000256" key="2">
    <source>
        <dbReference type="ARBA" id="ARBA00010178"/>
    </source>
</evidence>
<dbReference type="InterPro" id="IPR016161">
    <property type="entry name" value="Ald_DH/histidinol_DH"/>
</dbReference>
<evidence type="ECO:0000256" key="4">
    <source>
        <dbReference type="ARBA" id="ARBA00022833"/>
    </source>
</evidence>
<dbReference type="Proteomes" id="UP001596505">
    <property type="component" value="Unassembled WGS sequence"/>
</dbReference>
<dbReference type="PANTHER" id="PTHR21256">
    <property type="entry name" value="HISTIDINOL DEHYDROGENASE HDH"/>
    <property type="match status" value="1"/>
</dbReference>
<evidence type="ECO:0000256" key="1">
    <source>
        <dbReference type="ARBA" id="ARBA00001947"/>
    </source>
</evidence>
<dbReference type="Pfam" id="PF00815">
    <property type="entry name" value="Histidinol_dh"/>
    <property type="match status" value="1"/>
</dbReference>
<accession>A0ABW2Q2C6</accession>
<organism evidence="8 9">
    <name type="scientific">Scopulibacillus cellulosilyticus</name>
    <dbReference type="NCBI Taxonomy" id="2665665"/>
    <lineage>
        <taxon>Bacteria</taxon>
        <taxon>Bacillati</taxon>
        <taxon>Bacillota</taxon>
        <taxon>Bacilli</taxon>
        <taxon>Bacillales</taxon>
        <taxon>Sporolactobacillaceae</taxon>
        <taxon>Scopulibacillus</taxon>
    </lineage>
</organism>
<sequence>MEYLKRAESHEQTFSEEVEKTVKEIISNIKANGDAAVKEYEERFSQSVRPLRVSEEEIEKSISELPENVKVLIDRVVERISAFAEAQLNCILPLEKDFGSGIHMGHRIIPVEKVGAYIPGGRFPLLSSGPMVVAPAKVAGAKQIIACSPANYKGGIHPAVLYGLKRSGATDIFAIGGAQAIAAMAYGTESVPEVDVIGGPGNRFVAEAKRQVFGKVGIDLIAGPSEVLVFADETAEPKKCAADLLAQAEHDPYARAIMVSTSRTMAEETIQEVDRFLKEFSSNSPAHDSWANMGEVIVAETLEEGLDICNDYAIEHLHVHVKDSRSLMDRLHNYGSLFLNSDSSVVFSDKVSGTNHTLPTDRAARYTGGLWVGNYVKVVTHQEITGAGIELLASHAAEQSEIEGLEGHHLSAALRLAENNVTSKTGN</sequence>
<evidence type="ECO:0000313" key="8">
    <source>
        <dbReference type="EMBL" id="MFC7393631.1"/>
    </source>
</evidence>
<dbReference type="NCBIfam" id="TIGR00069">
    <property type="entry name" value="hisD"/>
    <property type="match status" value="1"/>
</dbReference>
<keyword evidence="3" id="KW-0479">Metal-binding</keyword>
<gene>
    <name evidence="8" type="primary">hisD</name>
    <name evidence="8" type="ORF">ACFQRG_11765</name>
</gene>
<protein>
    <submittedName>
        <fullName evidence="8">Histidinol dehydrogenase</fullName>
        <ecNumber evidence="8">1.1.1.23</ecNumber>
    </submittedName>
</protein>
<dbReference type="EMBL" id="JBHTCO010000014">
    <property type="protein sequence ID" value="MFC7393631.1"/>
    <property type="molecule type" value="Genomic_DNA"/>
</dbReference>
<dbReference type="InterPro" id="IPR001692">
    <property type="entry name" value="Histidinol_DH_CS"/>
</dbReference>
<evidence type="ECO:0000256" key="7">
    <source>
        <dbReference type="RuleBase" id="RU004175"/>
    </source>
</evidence>